<comment type="caution">
    <text evidence="2">The sequence shown here is derived from an EMBL/GenBank/DDBJ whole genome shotgun (WGS) entry which is preliminary data.</text>
</comment>
<gene>
    <name evidence="2" type="ORF">DdX_06313</name>
</gene>
<reference evidence="2" key="1">
    <citation type="submission" date="2022-01" db="EMBL/GenBank/DDBJ databases">
        <title>Genome Sequence Resource for Two Populations of Ditylenchus destructor, the Migratory Endoparasitic Phytonematode.</title>
        <authorList>
            <person name="Zhang H."/>
            <person name="Lin R."/>
            <person name="Xie B."/>
        </authorList>
    </citation>
    <scope>NUCLEOTIDE SEQUENCE</scope>
    <source>
        <strain evidence="2">BazhouSP</strain>
    </source>
</reference>
<name>A0AAD4R8S6_9BILA</name>
<dbReference type="AlphaFoldDB" id="A0AAD4R8S6"/>
<evidence type="ECO:0000313" key="2">
    <source>
        <dbReference type="EMBL" id="KAI1717905.1"/>
    </source>
</evidence>
<protein>
    <submittedName>
        <fullName evidence="2">Uncharacterized protein</fullName>
    </submittedName>
</protein>
<evidence type="ECO:0000256" key="1">
    <source>
        <dbReference type="SAM" id="MobiDB-lite"/>
    </source>
</evidence>
<dbReference type="EMBL" id="JAKKPZ010000008">
    <property type="protein sequence ID" value="KAI1717905.1"/>
    <property type="molecule type" value="Genomic_DNA"/>
</dbReference>
<feature type="compositionally biased region" description="Basic and acidic residues" evidence="1">
    <location>
        <begin position="47"/>
        <end position="56"/>
    </location>
</feature>
<evidence type="ECO:0000313" key="3">
    <source>
        <dbReference type="Proteomes" id="UP001201812"/>
    </source>
</evidence>
<sequence>MFQGQTKGLQRNLLHHAGIHKHTTSKNVERGRQEGPLKSEAGTTWRQGRELSDGKGRLLPPFTQDNAPQAAQSIFILKTRLWIAAAISQKSCTTLGYYFMEQPGHPPLFTHISVSKKPLLNNNVKLGKLSTWHMTTVYEEEQREFISSQKKYVAVNVEF</sequence>
<accession>A0AAD4R8S6</accession>
<feature type="region of interest" description="Disordered" evidence="1">
    <location>
        <begin position="1"/>
        <end position="64"/>
    </location>
</feature>
<proteinExistence type="predicted"/>
<feature type="compositionally biased region" description="Basic residues" evidence="1">
    <location>
        <begin position="13"/>
        <end position="24"/>
    </location>
</feature>
<dbReference type="Proteomes" id="UP001201812">
    <property type="component" value="Unassembled WGS sequence"/>
</dbReference>
<keyword evidence="3" id="KW-1185">Reference proteome</keyword>
<feature type="compositionally biased region" description="Basic and acidic residues" evidence="1">
    <location>
        <begin position="27"/>
        <end position="37"/>
    </location>
</feature>
<organism evidence="2 3">
    <name type="scientific">Ditylenchus destructor</name>
    <dbReference type="NCBI Taxonomy" id="166010"/>
    <lineage>
        <taxon>Eukaryota</taxon>
        <taxon>Metazoa</taxon>
        <taxon>Ecdysozoa</taxon>
        <taxon>Nematoda</taxon>
        <taxon>Chromadorea</taxon>
        <taxon>Rhabditida</taxon>
        <taxon>Tylenchina</taxon>
        <taxon>Tylenchomorpha</taxon>
        <taxon>Sphaerularioidea</taxon>
        <taxon>Anguinidae</taxon>
        <taxon>Anguininae</taxon>
        <taxon>Ditylenchus</taxon>
    </lineage>
</organism>